<keyword evidence="3" id="KW-1185">Reference proteome</keyword>
<dbReference type="Proteomes" id="UP000579945">
    <property type="component" value="Unassembled WGS sequence"/>
</dbReference>
<name>A0A7W5Y9T2_9ACTN</name>
<accession>A0A7W5Y9T2</accession>
<feature type="transmembrane region" description="Helical" evidence="1">
    <location>
        <begin position="414"/>
        <end position="434"/>
    </location>
</feature>
<keyword evidence="1" id="KW-0812">Transmembrane</keyword>
<reference evidence="2 3" key="1">
    <citation type="submission" date="2020-08" db="EMBL/GenBank/DDBJ databases">
        <title>Sequencing the genomes of 1000 actinobacteria strains.</title>
        <authorList>
            <person name="Klenk H.-P."/>
        </authorList>
    </citation>
    <scope>NUCLEOTIDE SEQUENCE [LARGE SCALE GENOMIC DNA]</scope>
    <source>
        <strain evidence="2 3">DSM 44320</strain>
    </source>
</reference>
<sequence length="507" mass="55410">MRRLSPAERRLWRAFPTGAWVDLREGDKELDDPAQAGRWGREREVRAEVIAALLLGAVERTPGQVPGVRLAGARVTGVLDLSDAAIDATLYLLNCHLAETVDLTDATTRGVRLRGCELARFRGSRMRVDGLFELDGSTVHAGVRLDNARVEGQCRLSRAVLTAPPRRTTTSESAFGDVREPEGDAGNTMHEWALWAGGLSVGGGTFLRGLRADGALRLIGGDFPGGLYLEGAHVGAVNADFVTAGTVELSRGFTAEGTVRMRGARIDGVLSLHHASVRAEGRALHLSHMQADEVIMRPDEVVGEVNLGYSRFGVLLDAPDAYPGQVQLNGLSYETLRGEWTVAERLDWLRRDPDGYRPQPYEQLASWYRRIGHEPDARRVLLAKQRERRGTLRAPGRAWGRLLDLMVGYGYRSWLAGLWAALLLAAGTAIFTRVPPVQVDPDEVRTFTPFVYCLDLLVPVSVFEVRGAYEPAGWTAWVAWTLVVSGWVLATALIAGATRVLRPAPGS</sequence>
<comment type="caution">
    <text evidence="2">The sequence shown here is derived from an EMBL/GenBank/DDBJ whole genome shotgun (WGS) entry which is preliminary data.</text>
</comment>
<protein>
    <recommendedName>
        <fullName evidence="4">Membrane-associated oxidoreductase</fullName>
    </recommendedName>
</protein>
<organism evidence="2 3">
    <name type="scientific">Nonomuraea dietziae</name>
    <dbReference type="NCBI Taxonomy" id="65515"/>
    <lineage>
        <taxon>Bacteria</taxon>
        <taxon>Bacillati</taxon>
        <taxon>Actinomycetota</taxon>
        <taxon>Actinomycetes</taxon>
        <taxon>Streptosporangiales</taxon>
        <taxon>Streptosporangiaceae</taxon>
        <taxon>Nonomuraea</taxon>
    </lineage>
</organism>
<evidence type="ECO:0008006" key="4">
    <source>
        <dbReference type="Google" id="ProtNLM"/>
    </source>
</evidence>
<dbReference type="GeneID" id="95388576"/>
<dbReference type="EMBL" id="JACIBV010000001">
    <property type="protein sequence ID" value="MBB3726203.1"/>
    <property type="molecule type" value="Genomic_DNA"/>
</dbReference>
<feature type="transmembrane region" description="Helical" evidence="1">
    <location>
        <begin position="477"/>
        <end position="497"/>
    </location>
</feature>
<dbReference type="AlphaFoldDB" id="A0A7W5Y9T2"/>
<dbReference type="RefSeq" id="WP_183645685.1">
    <property type="nucleotide sequence ID" value="NZ_JACIBV010000001.1"/>
</dbReference>
<feature type="transmembrane region" description="Helical" evidence="1">
    <location>
        <begin position="446"/>
        <end position="465"/>
    </location>
</feature>
<gene>
    <name evidence="2" type="ORF">FHR33_002063</name>
</gene>
<keyword evidence="1" id="KW-0472">Membrane</keyword>
<evidence type="ECO:0000256" key="1">
    <source>
        <dbReference type="SAM" id="Phobius"/>
    </source>
</evidence>
<evidence type="ECO:0000313" key="2">
    <source>
        <dbReference type="EMBL" id="MBB3726203.1"/>
    </source>
</evidence>
<evidence type="ECO:0000313" key="3">
    <source>
        <dbReference type="Proteomes" id="UP000579945"/>
    </source>
</evidence>
<keyword evidence="1" id="KW-1133">Transmembrane helix</keyword>
<proteinExistence type="predicted"/>